<name>A0AAV9JF99_9PEZI</name>
<dbReference type="PANTHER" id="PTHR47843">
    <property type="entry name" value="BTB DOMAIN-CONTAINING PROTEIN-RELATED"/>
    <property type="match status" value="1"/>
</dbReference>
<gene>
    <name evidence="1" type="ORF">LTR36_005393</name>
</gene>
<accession>A0AAV9JF99</accession>
<evidence type="ECO:0008006" key="3">
    <source>
        <dbReference type="Google" id="ProtNLM"/>
    </source>
</evidence>
<sequence length="161" mass="17834">MAVNGALGDEMAATPYLQGTSAWVHCREGKSGDIELMDDSPDVVEAMVRFFYTFDYQDFAPSPSGLSPTVFHVKIFAAAEKYFVEQLQVLAAKKLADTAKRDWGTDGFADAIQGSYTSTSDSERRLRDPLIAVVKDHVTDLYATSGKYKKFLELSTKLPEF</sequence>
<dbReference type="AlphaFoldDB" id="A0AAV9JF99"/>
<dbReference type="InterPro" id="IPR011333">
    <property type="entry name" value="SKP1/BTB/POZ_sf"/>
</dbReference>
<comment type="caution">
    <text evidence="1">The sequence shown here is derived from an EMBL/GenBank/DDBJ whole genome shotgun (WGS) entry which is preliminary data.</text>
</comment>
<dbReference type="Gene3D" id="3.30.710.10">
    <property type="entry name" value="Potassium Channel Kv1.1, Chain A"/>
    <property type="match status" value="1"/>
</dbReference>
<protein>
    <recommendedName>
        <fullName evidence="3">BTB domain-containing protein</fullName>
    </recommendedName>
</protein>
<keyword evidence="2" id="KW-1185">Reference proteome</keyword>
<dbReference type="PANTHER" id="PTHR47843:SF5">
    <property type="entry name" value="BTB_POZ DOMAIN PROTEIN"/>
    <property type="match status" value="1"/>
</dbReference>
<evidence type="ECO:0000313" key="1">
    <source>
        <dbReference type="EMBL" id="KAK4543499.1"/>
    </source>
</evidence>
<dbReference type="Proteomes" id="UP001324427">
    <property type="component" value="Unassembled WGS sequence"/>
</dbReference>
<proteinExistence type="predicted"/>
<reference evidence="1 2" key="1">
    <citation type="submission" date="2021-11" db="EMBL/GenBank/DDBJ databases">
        <title>Black yeast isolated from Biological Soil Crust.</title>
        <authorList>
            <person name="Kurbessoian T."/>
        </authorList>
    </citation>
    <scope>NUCLEOTIDE SEQUENCE [LARGE SCALE GENOMIC DNA]</scope>
    <source>
        <strain evidence="1 2">CCFEE 5522</strain>
    </source>
</reference>
<evidence type="ECO:0000313" key="2">
    <source>
        <dbReference type="Proteomes" id="UP001324427"/>
    </source>
</evidence>
<dbReference type="EMBL" id="JAVFHQ010000031">
    <property type="protein sequence ID" value="KAK4543499.1"/>
    <property type="molecule type" value="Genomic_DNA"/>
</dbReference>
<organism evidence="1 2">
    <name type="scientific">Oleoguttula mirabilis</name>
    <dbReference type="NCBI Taxonomy" id="1507867"/>
    <lineage>
        <taxon>Eukaryota</taxon>
        <taxon>Fungi</taxon>
        <taxon>Dikarya</taxon>
        <taxon>Ascomycota</taxon>
        <taxon>Pezizomycotina</taxon>
        <taxon>Dothideomycetes</taxon>
        <taxon>Dothideomycetidae</taxon>
        <taxon>Mycosphaerellales</taxon>
        <taxon>Teratosphaeriaceae</taxon>
        <taxon>Oleoguttula</taxon>
    </lineage>
</organism>